<keyword evidence="5" id="KW-1185">Reference proteome</keyword>
<dbReference type="Pfam" id="PF01535">
    <property type="entry name" value="PPR"/>
    <property type="match status" value="5"/>
</dbReference>
<dbReference type="InterPro" id="IPR046960">
    <property type="entry name" value="PPR_At4g14850-like_plant"/>
</dbReference>
<dbReference type="InterPro" id="IPR002885">
    <property type="entry name" value="PPR_rpt"/>
</dbReference>
<dbReference type="AlphaFoldDB" id="A0AAQ3K404"/>
<gene>
    <name evidence="4" type="ORF">Cni_G10310</name>
</gene>
<dbReference type="GO" id="GO:0009451">
    <property type="term" value="P:RNA modification"/>
    <property type="evidence" value="ECO:0007669"/>
    <property type="project" value="InterPro"/>
</dbReference>
<evidence type="ECO:0000256" key="2">
    <source>
        <dbReference type="PROSITE-ProRule" id="PRU00708"/>
    </source>
</evidence>
<feature type="chain" id="PRO_5043050940" evidence="3">
    <location>
        <begin position="24"/>
        <end position="540"/>
    </location>
</feature>
<reference evidence="4 5" key="1">
    <citation type="submission" date="2023-10" db="EMBL/GenBank/DDBJ databases">
        <title>Chromosome-scale genome assembly provides insights into flower coloration mechanisms of Canna indica.</title>
        <authorList>
            <person name="Li C."/>
        </authorList>
    </citation>
    <scope>NUCLEOTIDE SEQUENCE [LARGE SCALE GENOMIC DNA]</scope>
    <source>
        <tissue evidence="4">Flower</tissue>
    </source>
</reference>
<dbReference type="FunFam" id="1.25.40.10:FF:000348">
    <property type="entry name" value="Pentatricopeptide repeat-containing protein chloroplastic"/>
    <property type="match status" value="1"/>
</dbReference>
<dbReference type="Proteomes" id="UP001327560">
    <property type="component" value="Chromosome 3"/>
</dbReference>
<dbReference type="SUPFAM" id="SSF48452">
    <property type="entry name" value="TPR-like"/>
    <property type="match status" value="1"/>
</dbReference>
<dbReference type="PANTHER" id="PTHR47926:SF430">
    <property type="entry name" value="PENTATRICOPEPTIDE REPEAT-CONTAINING PROTEIN"/>
    <property type="match status" value="1"/>
</dbReference>
<dbReference type="InterPro" id="IPR011990">
    <property type="entry name" value="TPR-like_helical_dom_sf"/>
</dbReference>
<feature type="repeat" description="PPR" evidence="2">
    <location>
        <begin position="177"/>
        <end position="211"/>
    </location>
</feature>
<dbReference type="PROSITE" id="PS51375">
    <property type="entry name" value="PPR"/>
    <property type="match status" value="4"/>
</dbReference>
<dbReference type="GO" id="GO:0003723">
    <property type="term" value="F:RNA binding"/>
    <property type="evidence" value="ECO:0007669"/>
    <property type="project" value="InterPro"/>
</dbReference>
<evidence type="ECO:0000313" key="5">
    <source>
        <dbReference type="Proteomes" id="UP001327560"/>
    </source>
</evidence>
<keyword evidence="1" id="KW-0677">Repeat</keyword>
<evidence type="ECO:0000256" key="3">
    <source>
        <dbReference type="SAM" id="SignalP"/>
    </source>
</evidence>
<organism evidence="4 5">
    <name type="scientific">Canna indica</name>
    <name type="common">Indian-shot</name>
    <dbReference type="NCBI Taxonomy" id="4628"/>
    <lineage>
        <taxon>Eukaryota</taxon>
        <taxon>Viridiplantae</taxon>
        <taxon>Streptophyta</taxon>
        <taxon>Embryophyta</taxon>
        <taxon>Tracheophyta</taxon>
        <taxon>Spermatophyta</taxon>
        <taxon>Magnoliopsida</taxon>
        <taxon>Liliopsida</taxon>
        <taxon>Zingiberales</taxon>
        <taxon>Cannaceae</taxon>
        <taxon>Canna</taxon>
    </lineage>
</organism>
<dbReference type="EMBL" id="CP136892">
    <property type="protein sequence ID" value="WOL01593.1"/>
    <property type="molecule type" value="Genomic_DNA"/>
</dbReference>
<feature type="repeat" description="PPR" evidence="2">
    <location>
        <begin position="341"/>
        <end position="375"/>
    </location>
</feature>
<evidence type="ECO:0000256" key="1">
    <source>
        <dbReference type="ARBA" id="ARBA00022737"/>
    </source>
</evidence>
<accession>A0AAQ3K404</accession>
<dbReference type="Pfam" id="PF13041">
    <property type="entry name" value="PPR_2"/>
    <property type="match status" value="2"/>
</dbReference>
<keyword evidence="3" id="KW-0732">Signal</keyword>
<feature type="signal peptide" evidence="3">
    <location>
        <begin position="1"/>
        <end position="23"/>
    </location>
</feature>
<protein>
    <submittedName>
        <fullName evidence="4">Pentatricopeptide repeat-containing protein</fullName>
    </submittedName>
</protein>
<feature type="repeat" description="PPR" evidence="2">
    <location>
        <begin position="239"/>
        <end position="269"/>
    </location>
</feature>
<feature type="repeat" description="PPR" evidence="2">
    <location>
        <begin position="271"/>
        <end position="305"/>
    </location>
</feature>
<dbReference type="FunFam" id="1.25.40.10:FF:000090">
    <property type="entry name" value="Pentatricopeptide repeat-containing protein, chloroplastic"/>
    <property type="match status" value="1"/>
</dbReference>
<proteinExistence type="predicted"/>
<dbReference type="PANTHER" id="PTHR47926">
    <property type="entry name" value="PENTATRICOPEPTIDE REPEAT-CONTAINING PROTEIN"/>
    <property type="match status" value="1"/>
</dbReference>
<sequence>MTAAFSLGRRLLLLLRSAPSLSSKQLLQIQAQLIANPPLLSYSLLLPEFLSRFARSHPFSLTSLLLRHLPDLDPSSLWSHLVRSSSHSDPDARSLLLIYRAVAREGVLPDRATFALLLRRCADLPHAQGVCRAIHCHILSVGLATDRFLTTGLLVLYSKCGDLHSAEQVFAGMPDKDVITHNAMIVALSWNGRAQDARRLFDQMPVRSSATWNSMITCYCKMNDIDSAREIFDKNPMKDIISWNAMIDGYCKTGQLGRARELFDRLGLARNAVTWNTMISGYLHHREFGIAISMFQSMQMENVKPTEVTMVSLLSACAHLGALNMGRWIHAYIQNHRLKIDVVLGNALIDMYFKCGDVETALQVFNGMPTRNIFCWNSVIVGLGMSGYGEKAIELFHVMEKLERIKPDGVTFVGLLSACSHSGLVTEGKKYFSQMLGFYGVEPKIEHYGCMVDILGRAGFLKDALHLLETMPIRPNAIVWGSLLRACHTHKDIEKIAIAFGIISVTGKELLPVVSTLDLEYAVIAMKQQNVKQWNIRTLS</sequence>
<dbReference type="Gene3D" id="1.25.40.10">
    <property type="entry name" value="Tetratricopeptide repeat domain"/>
    <property type="match status" value="4"/>
</dbReference>
<evidence type="ECO:0000313" key="4">
    <source>
        <dbReference type="EMBL" id="WOL01593.1"/>
    </source>
</evidence>
<dbReference type="NCBIfam" id="TIGR00756">
    <property type="entry name" value="PPR"/>
    <property type="match status" value="5"/>
</dbReference>
<name>A0AAQ3K404_9LILI</name>